<dbReference type="SUPFAM" id="SSF48619">
    <property type="entry name" value="Phospholipase A2, PLA2"/>
    <property type="match status" value="1"/>
</dbReference>
<reference evidence="8 9" key="1">
    <citation type="submission" date="2017-03" db="EMBL/GenBank/DDBJ databases">
        <title>Genome Survey of Euroglyphus maynei.</title>
        <authorList>
            <person name="Arlian L.G."/>
            <person name="Morgan M.S."/>
            <person name="Rider S.D."/>
        </authorList>
    </citation>
    <scope>NUCLEOTIDE SEQUENCE [LARGE SCALE GENOMIC DNA]</scope>
    <source>
        <strain evidence="8">Arlian Lab</strain>
        <tissue evidence="8">Whole body</tissue>
    </source>
</reference>
<sequence length="78" mass="9301">MFLYVQLCTDFTMFHIVHAMRVANSGAANLVGKIYFNVVKTKCFMFKMDEMCIDSTWWGNCIETKRRKRAVFREPMEY</sequence>
<dbReference type="Gene3D" id="1.20.90.10">
    <property type="entry name" value="Phospholipase A2 domain"/>
    <property type="match status" value="1"/>
</dbReference>
<evidence type="ECO:0000256" key="3">
    <source>
        <dbReference type="ARBA" id="ARBA00022801"/>
    </source>
</evidence>
<keyword evidence="3" id="KW-0378">Hydrolase</keyword>
<dbReference type="Proteomes" id="UP000194236">
    <property type="component" value="Unassembled WGS sequence"/>
</dbReference>
<comment type="cofactor">
    <cofactor evidence="2">
        <name>Ca(2+)</name>
        <dbReference type="ChEBI" id="CHEBI:29108"/>
    </cofactor>
</comment>
<keyword evidence="4" id="KW-0106">Calcium</keyword>
<proteinExistence type="predicted"/>
<comment type="catalytic activity">
    <reaction evidence="1">
        <text>a 1,2-diacyl-sn-glycero-3-phosphocholine + H2O = a 1-acyl-sn-glycero-3-phosphocholine + a fatty acid + H(+)</text>
        <dbReference type="Rhea" id="RHEA:15801"/>
        <dbReference type="ChEBI" id="CHEBI:15377"/>
        <dbReference type="ChEBI" id="CHEBI:15378"/>
        <dbReference type="ChEBI" id="CHEBI:28868"/>
        <dbReference type="ChEBI" id="CHEBI:57643"/>
        <dbReference type="ChEBI" id="CHEBI:58168"/>
        <dbReference type="EC" id="3.1.1.4"/>
    </reaction>
</comment>
<feature type="domain" description="Phospholipase A2-like central" evidence="7">
    <location>
        <begin position="18"/>
        <end position="46"/>
    </location>
</feature>
<accession>A0A1Y3B8F3</accession>
<dbReference type="InterPro" id="IPR036444">
    <property type="entry name" value="PLipase_A2_dom_sf"/>
</dbReference>
<dbReference type="GO" id="GO:0050482">
    <property type="term" value="P:arachidonate secretion"/>
    <property type="evidence" value="ECO:0007669"/>
    <property type="project" value="InterPro"/>
</dbReference>
<evidence type="ECO:0000313" key="9">
    <source>
        <dbReference type="Proteomes" id="UP000194236"/>
    </source>
</evidence>
<dbReference type="GO" id="GO:0006644">
    <property type="term" value="P:phospholipid metabolic process"/>
    <property type="evidence" value="ECO:0007669"/>
    <property type="project" value="InterPro"/>
</dbReference>
<dbReference type="PANTHER" id="PTHR12253">
    <property type="entry name" value="RH14732P"/>
    <property type="match status" value="1"/>
</dbReference>
<evidence type="ECO:0000256" key="1">
    <source>
        <dbReference type="ARBA" id="ARBA00001604"/>
    </source>
</evidence>
<name>A0A1Y3B8F3_EURMA</name>
<organism evidence="8 9">
    <name type="scientific">Euroglyphus maynei</name>
    <name type="common">Mayne's house dust mite</name>
    <dbReference type="NCBI Taxonomy" id="6958"/>
    <lineage>
        <taxon>Eukaryota</taxon>
        <taxon>Metazoa</taxon>
        <taxon>Ecdysozoa</taxon>
        <taxon>Arthropoda</taxon>
        <taxon>Chelicerata</taxon>
        <taxon>Arachnida</taxon>
        <taxon>Acari</taxon>
        <taxon>Acariformes</taxon>
        <taxon>Sarcoptiformes</taxon>
        <taxon>Astigmata</taxon>
        <taxon>Psoroptidia</taxon>
        <taxon>Analgoidea</taxon>
        <taxon>Pyroglyphidae</taxon>
        <taxon>Pyroglyphinae</taxon>
        <taxon>Euroglyphus</taxon>
    </lineage>
</organism>
<keyword evidence="9" id="KW-1185">Reference proteome</keyword>
<evidence type="ECO:0000256" key="2">
    <source>
        <dbReference type="ARBA" id="ARBA00001913"/>
    </source>
</evidence>
<dbReference type="OrthoDB" id="6075074at2759"/>
<evidence type="ECO:0000256" key="4">
    <source>
        <dbReference type="ARBA" id="ARBA00022837"/>
    </source>
</evidence>
<dbReference type="InterPro" id="IPR016090">
    <property type="entry name" value="PLA2-like_dom"/>
</dbReference>
<dbReference type="Pfam" id="PF05826">
    <property type="entry name" value="Phospholip_A2_2"/>
    <property type="match status" value="1"/>
</dbReference>
<evidence type="ECO:0000256" key="6">
    <source>
        <dbReference type="ARBA" id="ARBA00023098"/>
    </source>
</evidence>
<keyword evidence="5" id="KW-0442">Lipid degradation</keyword>
<evidence type="ECO:0000259" key="7">
    <source>
        <dbReference type="Pfam" id="PF05826"/>
    </source>
</evidence>
<dbReference type="EMBL" id="MUJZ01037363">
    <property type="protein sequence ID" value="OTF76467.1"/>
    <property type="molecule type" value="Genomic_DNA"/>
</dbReference>
<comment type="caution">
    <text evidence="8">The sequence shown here is derived from an EMBL/GenBank/DDBJ whole genome shotgun (WGS) entry which is preliminary data.</text>
</comment>
<gene>
    <name evidence="8" type="ORF">BLA29_002062</name>
</gene>
<protein>
    <recommendedName>
        <fullName evidence="7">Phospholipase A2-like central domain-containing protein</fullName>
    </recommendedName>
</protein>
<dbReference type="GO" id="GO:0016042">
    <property type="term" value="P:lipid catabolic process"/>
    <property type="evidence" value="ECO:0007669"/>
    <property type="project" value="UniProtKB-KW"/>
</dbReference>
<evidence type="ECO:0000313" key="8">
    <source>
        <dbReference type="EMBL" id="OTF76467.1"/>
    </source>
</evidence>
<evidence type="ECO:0000256" key="5">
    <source>
        <dbReference type="ARBA" id="ARBA00022963"/>
    </source>
</evidence>
<dbReference type="AlphaFoldDB" id="A0A1Y3B8F3"/>
<keyword evidence="6" id="KW-0443">Lipid metabolism</keyword>
<dbReference type="GO" id="GO:0004623">
    <property type="term" value="F:phospholipase A2 activity"/>
    <property type="evidence" value="ECO:0007669"/>
    <property type="project" value="UniProtKB-EC"/>
</dbReference>